<evidence type="ECO:0000256" key="1">
    <source>
        <dbReference type="SAM" id="SignalP"/>
    </source>
</evidence>
<keyword evidence="1" id="KW-0732">Signal</keyword>
<dbReference type="KEGG" id="dya:Dyak_GE27577"/>
<reference evidence="2 3" key="1">
    <citation type="journal article" date="2007" name="Nature">
        <title>Evolution of genes and genomes on the Drosophila phylogeny.</title>
        <authorList>
            <consortium name="Drosophila 12 Genomes Consortium"/>
            <person name="Clark A.G."/>
            <person name="Eisen M.B."/>
            <person name="Smith D.R."/>
            <person name="Bergman C.M."/>
            <person name="Oliver B."/>
            <person name="Markow T.A."/>
            <person name="Kaufman T.C."/>
            <person name="Kellis M."/>
            <person name="Gelbart W."/>
            <person name="Iyer V.N."/>
            <person name="Pollard D.A."/>
            <person name="Sackton T.B."/>
            <person name="Larracuente A.M."/>
            <person name="Singh N.D."/>
            <person name="Abad J.P."/>
            <person name="Abt D.N."/>
            <person name="Adryan B."/>
            <person name="Aguade M."/>
            <person name="Akashi H."/>
            <person name="Anderson W.W."/>
            <person name="Aquadro C.F."/>
            <person name="Ardell D.H."/>
            <person name="Arguello R."/>
            <person name="Artieri C.G."/>
            <person name="Barbash D.A."/>
            <person name="Barker D."/>
            <person name="Barsanti P."/>
            <person name="Batterham P."/>
            <person name="Batzoglou S."/>
            <person name="Begun D."/>
            <person name="Bhutkar A."/>
            <person name="Blanco E."/>
            <person name="Bosak S.A."/>
            <person name="Bradley R.K."/>
            <person name="Brand A.D."/>
            <person name="Brent M.R."/>
            <person name="Brooks A.N."/>
            <person name="Brown R.H."/>
            <person name="Butlin R.K."/>
            <person name="Caggese C."/>
            <person name="Calvi B.R."/>
            <person name="Bernardo de Carvalho A."/>
            <person name="Caspi A."/>
            <person name="Castrezana S."/>
            <person name="Celniker S.E."/>
            <person name="Chang J.L."/>
            <person name="Chapple C."/>
            <person name="Chatterji S."/>
            <person name="Chinwalla A."/>
            <person name="Civetta A."/>
            <person name="Clifton S.W."/>
            <person name="Comeron J.M."/>
            <person name="Costello J.C."/>
            <person name="Coyne J.A."/>
            <person name="Daub J."/>
            <person name="David R.G."/>
            <person name="Delcher A.L."/>
            <person name="Delehaunty K."/>
            <person name="Do C.B."/>
            <person name="Ebling H."/>
            <person name="Edwards K."/>
            <person name="Eickbush T."/>
            <person name="Evans J.D."/>
            <person name="Filipski A."/>
            <person name="Findeiss S."/>
            <person name="Freyhult E."/>
            <person name="Fulton L."/>
            <person name="Fulton R."/>
            <person name="Garcia A.C."/>
            <person name="Gardiner A."/>
            <person name="Garfield D.A."/>
            <person name="Garvin B.E."/>
            <person name="Gibson G."/>
            <person name="Gilbert D."/>
            <person name="Gnerre S."/>
            <person name="Godfrey J."/>
            <person name="Good R."/>
            <person name="Gotea V."/>
            <person name="Gravely B."/>
            <person name="Greenberg A.J."/>
            <person name="Griffiths-Jones S."/>
            <person name="Gross S."/>
            <person name="Guigo R."/>
            <person name="Gustafson E.A."/>
            <person name="Haerty W."/>
            <person name="Hahn M.W."/>
            <person name="Halligan D.L."/>
            <person name="Halpern A.L."/>
            <person name="Halter G.M."/>
            <person name="Han M.V."/>
            <person name="Heger A."/>
            <person name="Hillier L."/>
            <person name="Hinrichs A.S."/>
            <person name="Holmes I."/>
            <person name="Hoskins R.A."/>
            <person name="Hubisz M.J."/>
            <person name="Hultmark D."/>
            <person name="Huntley M.A."/>
            <person name="Jaffe D.B."/>
            <person name="Jagadeeshan S."/>
            <person name="Jeck W.R."/>
            <person name="Johnson J."/>
            <person name="Jones C.D."/>
            <person name="Jordan W.C."/>
            <person name="Karpen G.H."/>
            <person name="Kataoka E."/>
            <person name="Keightley P.D."/>
            <person name="Kheradpour P."/>
            <person name="Kirkness E.F."/>
            <person name="Koerich L.B."/>
            <person name="Kristiansen K."/>
            <person name="Kudrna D."/>
            <person name="Kulathinal R.J."/>
            <person name="Kumar S."/>
            <person name="Kwok R."/>
            <person name="Lander E."/>
            <person name="Langley C.H."/>
            <person name="Lapoint R."/>
            <person name="Lazzaro B.P."/>
            <person name="Lee S.J."/>
            <person name="Levesque L."/>
            <person name="Li R."/>
            <person name="Lin C.F."/>
            <person name="Lin M.F."/>
            <person name="Lindblad-Toh K."/>
            <person name="Llopart A."/>
            <person name="Long M."/>
            <person name="Low L."/>
            <person name="Lozovsky E."/>
            <person name="Lu J."/>
            <person name="Luo M."/>
            <person name="Machado C.A."/>
            <person name="Makalowski W."/>
            <person name="Marzo M."/>
            <person name="Matsuda M."/>
            <person name="Matzkin L."/>
            <person name="McAllister B."/>
            <person name="McBride C.S."/>
            <person name="McKernan B."/>
            <person name="McKernan K."/>
            <person name="Mendez-Lago M."/>
            <person name="Minx P."/>
            <person name="Mollenhauer M.U."/>
            <person name="Montooth K."/>
            <person name="Mount S.M."/>
            <person name="Mu X."/>
            <person name="Myers E."/>
            <person name="Negre B."/>
            <person name="Newfeld S."/>
            <person name="Nielsen R."/>
            <person name="Noor M.A."/>
            <person name="O'Grady P."/>
            <person name="Pachter L."/>
            <person name="Papaceit M."/>
            <person name="Parisi M.J."/>
            <person name="Parisi M."/>
            <person name="Parts L."/>
            <person name="Pedersen J.S."/>
            <person name="Pesole G."/>
            <person name="Phillippy A.M."/>
            <person name="Ponting C.P."/>
            <person name="Pop M."/>
            <person name="Porcelli D."/>
            <person name="Powell J.R."/>
            <person name="Prohaska S."/>
            <person name="Pruitt K."/>
            <person name="Puig M."/>
            <person name="Quesneville H."/>
            <person name="Ram K.R."/>
            <person name="Rand D."/>
            <person name="Rasmussen M.D."/>
            <person name="Reed L.K."/>
            <person name="Reenan R."/>
            <person name="Reily A."/>
            <person name="Remington K.A."/>
            <person name="Rieger T.T."/>
            <person name="Ritchie M.G."/>
            <person name="Robin C."/>
            <person name="Rogers Y.H."/>
            <person name="Rohde C."/>
            <person name="Rozas J."/>
            <person name="Rubenfield M.J."/>
            <person name="Ruiz A."/>
            <person name="Russo S."/>
            <person name="Salzberg S.L."/>
            <person name="Sanchez-Gracia A."/>
            <person name="Saranga D.J."/>
            <person name="Sato H."/>
            <person name="Schaeffer S.W."/>
            <person name="Schatz M.C."/>
            <person name="Schlenke T."/>
            <person name="Schwartz R."/>
            <person name="Segarra C."/>
            <person name="Singh R.S."/>
            <person name="Sirot L."/>
            <person name="Sirota M."/>
            <person name="Sisneros N.B."/>
            <person name="Smith C.D."/>
            <person name="Smith T.F."/>
            <person name="Spieth J."/>
            <person name="Stage D.E."/>
            <person name="Stark A."/>
            <person name="Stephan W."/>
            <person name="Strausberg R.L."/>
            <person name="Strempel S."/>
            <person name="Sturgill D."/>
            <person name="Sutton G."/>
            <person name="Sutton G.G."/>
            <person name="Tao W."/>
            <person name="Teichmann S."/>
            <person name="Tobari Y.N."/>
            <person name="Tomimura Y."/>
            <person name="Tsolas J.M."/>
            <person name="Valente V.L."/>
            <person name="Venter E."/>
            <person name="Venter J.C."/>
            <person name="Vicario S."/>
            <person name="Vieira F.G."/>
            <person name="Vilella A.J."/>
            <person name="Villasante A."/>
            <person name="Walenz B."/>
            <person name="Wang J."/>
            <person name="Wasserman M."/>
            <person name="Watts T."/>
            <person name="Wilson D."/>
            <person name="Wilson R.K."/>
            <person name="Wing R.A."/>
            <person name="Wolfner M.F."/>
            <person name="Wong A."/>
            <person name="Wong G.K."/>
            <person name="Wu C.I."/>
            <person name="Wu G."/>
            <person name="Yamamoto D."/>
            <person name="Yang H.P."/>
            <person name="Yang S.P."/>
            <person name="Yorke J.A."/>
            <person name="Yoshida K."/>
            <person name="Zdobnov E."/>
            <person name="Zhang P."/>
            <person name="Zhang Y."/>
            <person name="Zimin A.V."/>
            <person name="Baldwin J."/>
            <person name="Abdouelleil A."/>
            <person name="Abdulkadir J."/>
            <person name="Abebe A."/>
            <person name="Abera B."/>
            <person name="Abreu J."/>
            <person name="Acer S.C."/>
            <person name="Aftuck L."/>
            <person name="Alexander A."/>
            <person name="An P."/>
            <person name="Anderson E."/>
            <person name="Anderson S."/>
            <person name="Arachi H."/>
            <person name="Azer M."/>
            <person name="Bachantsang P."/>
            <person name="Barry A."/>
            <person name="Bayul T."/>
            <person name="Berlin A."/>
            <person name="Bessette D."/>
            <person name="Bloom T."/>
            <person name="Blye J."/>
            <person name="Boguslavskiy L."/>
            <person name="Bonnet C."/>
            <person name="Boukhgalter B."/>
            <person name="Bourzgui I."/>
            <person name="Brown A."/>
            <person name="Cahill P."/>
            <person name="Channer S."/>
            <person name="Cheshatsang Y."/>
            <person name="Chuda L."/>
            <person name="Citroen M."/>
            <person name="Collymore A."/>
            <person name="Cooke P."/>
            <person name="Costello M."/>
            <person name="D'Aco K."/>
            <person name="Daza R."/>
            <person name="De Haan G."/>
            <person name="DeGray S."/>
            <person name="DeMaso C."/>
            <person name="Dhargay N."/>
            <person name="Dooley K."/>
            <person name="Dooley E."/>
            <person name="Doricent M."/>
            <person name="Dorje P."/>
            <person name="Dorjee K."/>
            <person name="Dupes A."/>
            <person name="Elong R."/>
            <person name="Falk J."/>
            <person name="Farina A."/>
            <person name="Faro S."/>
            <person name="Ferguson D."/>
            <person name="Fisher S."/>
            <person name="Foley C.D."/>
            <person name="Franke A."/>
            <person name="Friedrich D."/>
            <person name="Gadbois L."/>
            <person name="Gearin G."/>
            <person name="Gearin C.R."/>
            <person name="Giannoukos G."/>
            <person name="Goode T."/>
            <person name="Graham J."/>
            <person name="Grandbois E."/>
            <person name="Grewal S."/>
            <person name="Gyaltsen K."/>
            <person name="Hafez N."/>
            <person name="Hagos B."/>
            <person name="Hall J."/>
            <person name="Henson C."/>
            <person name="Hollinger A."/>
            <person name="Honan T."/>
            <person name="Huard M.D."/>
            <person name="Hughes L."/>
            <person name="Hurhula B."/>
            <person name="Husby M.E."/>
            <person name="Kamat A."/>
            <person name="Kanga B."/>
            <person name="Kashin S."/>
            <person name="Khazanovich D."/>
            <person name="Kisner P."/>
            <person name="Lance K."/>
            <person name="Lara M."/>
            <person name="Lee W."/>
            <person name="Lennon N."/>
            <person name="Letendre F."/>
            <person name="LeVine R."/>
            <person name="Lipovsky A."/>
            <person name="Liu X."/>
            <person name="Liu J."/>
            <person name="Liu S."/>
            <person name="Lokyitsang T."/>
            <person name="Lokyitsang Y."/>
            <person name="Lubonja R."/>
            <person name="Lui A."/>
            <person name="MacDonald P."/>
            <person name="Magnisalis V."/>
            <person name="Maru K."/>
            <person name="Matthews C."/>
            <person name="McCusker W."/>
            <person name="McDonough S."/>
            <person name="Mehta T."/>
            <person name="Meldrim J."/>
            <person name="Meneus L."/>
            <person name="Mihai O."/>
            <person name="Mihalev A."/>
            <person name="Mihova T."/>
            <person name="Mittelman R."/>
            <person name="Mlenga V."/>
            <person name="Montmayeur A."/>
            <person name="Mulrain L."/>
            <person name="Navidi A."/>
            <person name="Naylor J."/>
            <person name="Negash T."/>
            <person name="Nguyen T."/>
            <person name="Nguyen N."/>
            <person name="Nicol R."/>
            <person name="Norbu C."/>
            <person name="Norbu N."/>
            <person name="Novod N."/>
            <person name="O'Neill B."/>
            <person name="Osman S."/>
            <person name="Markiewicz E."/>
            <person name="Oyono O.L."/>
            <person name="Patti C."/>
            <person name="Phunkhang P."/>
            <person name="Pierre F."/>
            <person name="Priest M."/>
            <person name="Raghuraman S."/>
            <person name="Rege F."/>
            <person name="Reyes R."/>
            <person name="Rise C."/>
            <person name="Rogov P."/>
            <person name="Ross K."/>
            <person name="Ryan E."/>
            <person name="Settipalli S."/>
            <person name="Shea T."/>
            <person name="Sherpa N."/>
            <person name="Shi L."/>
            <person name="Shih D."/>
            <person name="Sparrow T."/>
            <person name="Spaulding J."/>
            <person name="Stalker J."/>
            <person name="Stange-Thomann N."/>
            <person name="Stavropoulos S."/>
            <person name="Stone C."/>
            <person name="Strader C."/>
            <person name="Tesfaye S."/>
            <person name="Thomson T."/>
            <person name="Thoulutsang Y."/>
            <person name="Thoulutsang D."/>
            <person name="Topham K."/>
            <person name="Topping I."/>
            <person name="Tsamla T."/>
            <person name="Vassiliev H."/>
            <person name="Vo A."/>
            <person name="Wangchuk T."/>
            <person name="Wangdi T."/>
            <person name="Weiand M."/>
            <person name="Wilkinson J."/>
            <person name="Wilson A."/>
            <person name="Yadav S."/>
            <person name="Young G."/>
            <person name="Yu Q."/>
            <person name="Zembek L."/>
            <person name="Zhong D."/>
            <person name="Zimmer A."/>
            <person name="Zwirko Z."/>
            <person name="Jaffe D.B."/>
            <person name="Alvarez P."/>
            <person name="Brockman W."/>
            <person name="Butler J."/>
            <person name="Chin C."/>
            <person name="Gnerre S."/>
            <person name="Grabherr M."/>
            <person name="Kleber M."/>
            <person name="Mauceli E."/>
            <person name="MacCallum I."/>
        </authorList>
    </citation>
    <scope>NUCLEOTIDE SEQUENCE [LARGE SCALE GENOMIC DNA]</scope>
    <source>
        <strain evidence="3">Tai18E2 / Tucson 14021-0261.01</strain>
    </source>
</reference>
<evidence type="ECO:0008006" key="4">
    <source>
        <dbReference type="Google" id="ProtNLM"/>
    </source>
</evidence>
<dbReference type="OrthoDB" id="7834435at2759"/>
<reference evidence="2 3" key="2">
    <citation type="journal article" date="2007" name="PLoS Biol.">
        <title>Principles of genome evolution in the Drosophila melanogaster species group.</title>
        <authorList>
            <person name="Ranz J.M."/>
            <person name="Maurin D."/>
            <person name="Chan Y.S."/>
            <person name="von Grotthuss M."/>
            <person name="Hillier L.W."/>
            <person name="Roote J."/>
            <person name="Ashburner M."/>
            <person name="Bergman C.M."/>
        </authorList>
    </citation>
    <scope>NUCLEOTIDE SEQUENCE [LARGE SCALE GENOMIC DNA]</scope>
    <source>
        <strain evidence="3">Tai18E2 / Tucson 14021-0261.01</strain>
    </source>
</reference>
<gene>
    <name evidence="2" type="primary">Dyak\GE27577</name>
    <name evidence="2" type="synonym">GE27577</name>
    <name evidence="2" type="ORF">Dyak_GE27577</name>
</gene>
<name>A0A0R1E4L0_DROYA</name>
<dbReference type="InterPro" id="IPR036058">
    <property type="entry name" value="Kazal_dom_sf"/>
</dbReference>
<organism evidence="2 3">
    <name type="scientific">Drosophila yakuba</name>
    <name type="common">Fruit fly</name>
    <dbReference type="NCBI Taxonomy" id="7245"/>
    <lineage>
        <taxon>Eukaryota</taxon>
        <taxon>Metazoa</taxon>
        <taxon>Ecdysozoa</taxon>
        <taxon>Arthropoda</taxon>
        <taxon>Hexapoda</taxon>
        <taxon>Insecta</taxon>
        <taxon>Pterygota</taxon>
        <taxon>Neoptera</taxon>
        <taxon>Endopterygota</taxon>
        <taxon>Diptera</taxon>
        <taxon>Brachycera</taxon>
        <taxon>Muscomorpha</taxon>
        <taxon>Ephydroidea</taxon>
        <taxon>Drosophilidae</taxon>
        <taxon>Drosophila</taxon>
        <taxon>Sophophora</taxon>
    </lineage>
</organism>
<evidence type="ECO:0000313" key="2">
    <source>
        <dbReference type="EMBL" id="KRK02721.1"/>
    </source>
</evidence>
<feature type="chain" id="PRO_5006403174" description="Kazal-like domain-containing protein" evidence="1">
    <location>
        <begin position="21"/>
        <end position="97"/>
    </location>
</feature>
<dbReference type="Gene3D" id="3.30.60.30">
    <property type="match status" value="1"/>
</dbReference>
<dbReference type="EMBL" id="CM000160">
    <property type="protein sequence ID" value="KRK02721.1"/>
    <property type="molecule type" value="Genomic_DNA"/>
</dbReference>
<accession>A0A0R1E4L0</accession>
<proteinExistence type="predicted"/>
<dbReference type="AlphaFoldDB" id="A0A0R1E4L0"/>
<sequence>MKIASAILIVSLSFLALAEADSDLVRCPQVCTREYSPVCAEWRRGIVRPIISRCTFPTKCVLSNQICRTNRKWVVVDERSKCRSETTDCDELRKASQ</sequence>
<keyword evidence="3" id="KW-1185">Reference proteome</keyword>
<evidence type="ECO:0000313" key="3">
    <source>
        <dbReference type="Proteomes" id="UP000002282"/>
    </source>
</evidence>
<dbReference type="Proteomes" id="UP000002282">
    <property type="component" value="Chromosome 3R"/>
</dbReference>
<protein>
    <recommendedName>
        <fullName evidence="4">Kazal-like domain-containing protein</fullName>
    </recommendedName>
</protein>
<feature type="signal peptide" evidence="1">
    <location>
        <begin position="1"/>
        <end position="20"/>
    </location>
</feature>
<dbReference type="SUPFAM" id="SSF100895">
    <property type="entry name" value="Kazal-type serine protease inhibitors"/>
    <property type="match status" value="1"/>
</dbReference>